<proteinExistence type="predicted"/>
<organism evidence="1">
    <name type="scientific">Siphoviridae sp. ctHxr66</name>
    <dbReference type="NCBI Taxonomy" id="2826237"/>
    <lineage>
        <taxon>Viruses</taxon>
        <taxon>Duplodnaviria</taxon>
        <taxon>Heunggongvirae</taxon>
        <taxon>Uroviricota</taxon>
        <taxon>Caudoviricetes</taxon>
    </lineage>
</organism>
<accession>A0A8S5MHT5</accession>
<evidence type="ECO:0000313" key="1">
    <source>
        <dbReference type="EMBL" id="DAD81780.1"/>
    </source>
</evidence>
<reference evidence="1" key="1">
    <citation type="journal article" date="2021" name="Proc. Natl. Acad. Sci. U.S.A.">
        <title>A Catalog of Tens of Thousands of Viruses from Human Metagenomes Reveals Hidden Associations with Chronic Diseases.</title>
        <authorList>
            <person name="Tisza M.J."/>
            <person name="Buck C.B."/>
        </authorList>
    </citation>
    <scope>NUCLEOTIDE SEQUENCE</scope>
    <source>
        <strain evidence="1">CtHxr66</strain>
    </source>
</reference>
<protein>
    <submittedName>
        <fullName evidence="1">Uncharacterized protein</fullName>
    </submittedName>
</protein>
<sequence>MQDRISLYPGRVKLTPVSGQDNVYDMTRQDNPTTEGTPLNKSTLLTDEVAETLGLDPATATPSQAINAVAGKATDKKLSLTLAAASWTGSASPYTQGVTITGGTATSQADIQADATAIQQMLDDGTNAIYIANNNGTFTAYAVGEKPTADLSVQVTVYDVKEVS</sequence>
<name>A0A8S5MHT5_9CAUD</name>
<dbReference type="EMBL" id="BK014907">
    <property type="protein sequence ID" value="DAD81780.1"/>
    <property type="molecule type" value="Genomic_DNA"/>
</dbReference>